<evidence type="ECO:0000313" key="10">
    <source>
        <dbReference type="Proteomes" id="UP000442469"/>
    </source>
</evidence>
<dbReference type="PANTHER" id="PTHR47053:SF1">
    <property type="entry name" value="MUREIN DD-ENDOPEPTIDASE MEPH-RELATED"/>
    <property type="match status" value="1"/>
</dbReference>
<evidence type="ECO:0000259" key="6">
    <source>
        <dbReference type="PROSITE" id="PS51935"/>
    </source>
</evidence>
<reference evidence="8 10" key="2">
    <citation type="submission" date="2019-11" db="EMBL/GenBank/DDBJ databases">
        <title>Draft genome sequences of five Paenibacillus species of dairy origin.</title>
        <authorList>
            <person name="Olajide A.M."/>
            <person name="Chen S."/>
            <person name="Lapointe G."/>
        </authorList>
    </citation>
    <scope>NUCLEOTIDE SEQUENCE [LARGE SCALE GENOMIC DNA]</scope>
    <source>
        <strain evidence="8 10">3CT49</strain>
    </source>
</reference>
<dbReference type="GeneID" id="77010770"/>
<comment type="caution">
    <text evidence="7">The sequence shown here is derived from an EMBL/GenBank/DDBJ whole genome shotgun (WGS) entry which is preliminary data.</text>
</comment>
<evidence type="ECO:0000256" key="3">
    <source>
        <dbReference type="ARBA" id="ARBA00022801"/>
    </source>
</evidence>
<dbReference type="OrthoDB" id="2613502at2"/>
<evidence type="ECO:0000313" key="8">
    <source>
        <dbReference type="EMBL" id="MUG21143.1"/>
    </source>
</evidence>
<dbReference type="GO" id="GO:0006508">
    <property type="term" value="P:proteolysis"/>
    <property type="evidence" value="ECO:0007669"/>
    <property type="project" value="UniProtKB-KW"/>
</dbReference>
<proteinExistence type="inferred from homology"/>
<accession>A0A090YA23</accession>
<keyword evidence="5" id="KW-0175">Coiled coil</keyword>
<feature type="coiled-coil region" evidence="5">
    <location>
        <begin position="55"/>
        <end position="103"/>
    </location>
</feature>
<dbReference type="PANTHER" id="PTHR47053">
    <property type="entry name" value="MUREIN DD-ENDOPEPTIDASE MEPH-RELATED"/>
    <property type="match status" value="1"/>
</dbReference>
<evidence type="ECO:0000313" key="9">
    <source>
        <dbReference type="Proteomes" id="UP000029278"/>
    </source>
</evidence>
<dbReference type="EMBL" id="JMQA01000047">
    <property type="protein sequence ID" value="KFM94672.1"/>
    <property type="molecule type" value="Genomic_DNA"/>
</dbReference>
<evidence type="ECO:0000313" key="7">
    <source>
        <dbReference type="EMBL" id="KFM94672.1"/>
    </source>
</evidence>
<keyword evidence="2" id="KW-0645">Protease</keyword>
<keyword evidence="4" id="KW-0788">Thiol protease</keyword>
<dbReference type="PROSITE" id="PS51935">
    <property type="entry name" value="NLPC_P60"/>
    <property type="match status" value="1"/>
</dbReference>
<dbReference type="AlphaFoldDB" id="A0A090YA23"/>
<evidence type="ECO:0000256" key="5">
    <source>
        <dbReference type="SAM" id="Coils"/>
    </source>
</evidence>
<keyword evidence="3" id="KW-0378">Hydrolase</keyword>
<dbReference type="HOGENOM" id="CLU_363243_0_0_9"/>
<dbReference type="Pfam" id="PF00877">
    <property type="entry name" value="NLPC_P60"/>
    <property type="match status" value="1"/>
</dbReference>
<comment type="similarity">
    <text evidence="1">Belongs to the peptidase C40 family.</text>
</comment>
<dbReference type="RefSeq" id="WP_051985184.1">
    <property type="nucleotide sequence ID" value="NZ_BGMM01000004.1"/>
</dbReference>
<dbReference type="GO" id="GO:0008234">
    <property type="term" value="F:cysteine-type peptidase activity"/>
    <property type="evidence" value="ECO:0007669"/>
    <property type="project" value="UniProtKB-KW"/>
</dbReference>
<dbReference type="InterPro" id="IPR000064">
    <property type="entry name" value="NLP_P60_dom"/>
</dbReference>
<dbReference type="STRING" id="44252.DJ90_1398"/>
<gene>
    <name evidence="7" type="ORF">DJ90_1398</name>
    <name evidence="8" type="ORF">GNQ08_01675</name>
</gene>
<dbReference type="PATRIC" id="fig|44252.3.peg.5679"/>
<name>A0A090YA23_PAEMA</name>
<dbReference type="EMBL" id="WNZZ01000001">
    <property type="protein sequence ID" value="MUG21143.1"/>
    <property type="molecule type" value="Genomic_DNA"/>
</dbReference>
<sequence>MSMKVDTGKLEELSAKLKTLGNQVENSERRVYQDLSRLVQDVRSEYDERSVQRALDEVNNRLRNITKLAKLVTDELYEKAGGLKQAAQAYLDSEEAANRATQQKFIPPSSYYSKDGVIAGEGSSAYLKDPLFEDPVVQKLHAQTLNGTEEGQEEAKQQLDKIFKARYDIARAQVAYSVYKAFNNKPLMDGAHKEAERLRKVLKDLGISEGFYEENVNLSGLYKESPISACSYDPSFRITKDDKFVPVLIPQDNQYTYLLGLAMKEGPEGAWAKAQLNEIHKLLTEIGRAQAAWHEYKAKNMQNEMNGAHAYAEKLRLTLKEKHSMSSEMVDDADYKILWTGVAGKALKDESRETEVLEKLDLTALSKMNLNIKKIKNKKEKVQALYERNKWLLPYITKDLSNKDVMNSLKKFQQHYSKYKQRYVSVSQKTGVPPELIAAIHWREGSGDFSKYLHNGDPLGKKTVNVPKGIFFTEWEDAAIHALNLKKYVRDTVGIDGSSKDIAKMMTFAEYYNGLGYINHKVNSVYVFSGTNIPLEGKYYKDRVFTYGPVVDKNPGVAIMLLSILEVPSQTGAPSSQPLPSETSKSLQAAVKGIEAAREQVLELAKQFEGKVPYYMDGNRPKYMDPKSPPKAMDCSDFTSAIYRTVLRDLKVGSNIDIGANTGTQIKSGLEVWTKGKEGAGAFDVSDLKQGDLVLFNSPNSSQVGHVGFYLGDGKFIHESGTNKKGGNVKVSELKGYWLTTQKPIAVRRIIGDDGIVYSQNGKKVGSIK</sequence>
<evidence type="ECO:0000256" key="2">
    <source>
        <dbReference type="ARBA" id="ARBA00022670"/>
    </source>
</evidence>
<protein>
    <submittedName>
        <fullName evidence="7">NlpC/P60 family protein</fullName>
    </submittedName>
</protein>
<dbReference type="InterPro" id="IPR051202">
    <property type="entry name" value="Peptidase_C40"/>
</dbReference>
<evidence type="ECO:0000256" key="4">
    <source>
        <dbReference type="ARBA" id="ARBA00022807"/>
    </source>
</evidence>
<dbReference type="InterPro" id="IPR038765">
    <property type="entry name" value="Papain-like_cys_pep_sf"/>
</dbReference>
<dbReference type="Gene3D" id="3.90.1720.10">
    <property type="entry name" value="endopeptidase domain like (from Nostoc punctiforme)"/>
    <property type="match status" value="1"/>
</dbReference>
<feature type="domain" description="NlpC/P60" evidence="6">
    <location>
        <begin position="595"/>
        <end position="751"/>
    </location>
</feature>
<dbReference type="SUPFAM" id="SSF54001">
    <property type="entry name" value="Cysteine proteinases"/>
    <property type="match status" value="1"/>
</dbReference>
<evidence type="ECO:0000256" key="1">
    <source>
        <dbReference type="ARBA" id="ARBA00007074"/>
    </source>
</evidence>
<reference evidence="7 9" key="1">
    <citation type="submission" date="2014-04" db="EMBL/GenBank/DDBJ databases">
        <authorList>
            <person name="Bishop-Lilly K.A."/>
            <person name="Broomall S.M."/>
            <person name="Chain P.S."/>
            <person name="Chertkov O."/>
            <person name="Coyne S.R."/>
            <person name="Daligault H.E."/>
            <person name="Davenport K.W."/>
            <person name="Erkkila T."/>
            <person name="Frey K.G."/>
            <person name="Gibbons H.S."/>
            <person name="Gu W."/>
            <person name="Jaissle J."/>
            <person name="Johnson S.L."/>
            <person name="Koroleva G.I."/>
            <person name="Ladner J.T."/>
            <person name="Lo C.-C."/>
            <person name="Minogue T.D."/>
            <person name="Munk C."/>
            <person name="Palacios G.F."/>
            <person name="Redden C.L."/>
            <person name="Rosenzweig C.N."/>
            <person name="Scholz M.B."/>
            <person name="Teshima H."/>
            <person name="Xu Y."/>
        </authorList>
    </citation>
    <scope>NUCLEOTIDE SEQUENCE [LARGE SCALE GENOMIC DNA]</scope>
    <source>
        <strain evidence="7 9">8244</strain>
    </source>
</reference>
<dbReference type="Proteomes" id="UP000029278">
    <property type="component" value="Unassembled WGS sequence"/>
</dbReference>
<organism evidence="7 9">
    <name type="scientific">Paenibacillus macerans</name>
    <name type="common">Bacillus macerans</name>
    <dbReference type="NCBI Taxonomy" id="44252"/>
    <lineage>
        <taxon>Bacteria</taxon>
        <taxon>Bacillati</taxon>
        <taxon>Bacillota</taxon>
        <taxon>Bacilli</taxon>
        <taxon>Bacillales</taxon>
        <taxon>Paenibacillaceae</taxon>
        <taxon>Paenibacillus</taxon>
    </lineage>
</organism>
<keyword evidence="9" id="KW-1185">Reference proteome</keyword>
<dbReference type="Proteomes" id="UP000442469">
    <property type="component" value="Unassembled WGS sequence"/>
</dbReference>